<sequence length="193" mass="22541">MHDTGYRFLRTVAILLVSAWVGWSFYDGFWGGDDDPMAGLLQAAERYFEDGEYEKALEHYDRIIAQSPAHLFALRGRARSLLMLGRYREALYNFDEAIAREPEFANTWANRGILHDRMAQHEKALTDYEQALRLEPAIADGPHWMTRFLRLQAQPPPTIADRARYLRAQFALPEAQRRLRSPAEDEEQRPYKR</sequence>
<organism evidence="5">
    <name type="scientific">Candidatus Kentrum sp. FM</name>
    <dbReference type="NCBI Taxonomy" id="2126340"/>
    <lineage>
        <taxon>Bacteria</taxon>
        <taxon>Pseudomonadati</taxon>
        <taxon>Pseudomonadota</taxon>
        <taxon>Gammaproteobacteria</taxon>
        <taxon>Candidatus Kentrum</taxon>
    </lineage>
</organism>
<dbReference type="SMART" id="SM00028">
    <property type="entry name" value="TPR"/>
    <property type="match status" value="3"/>
</dbReference>
<keyword evidence="2 3" id="KW-0802">TPR repeat</keyword>
<evidence type="ECO:0000256" key="4">
    <source>
        <dbReference type="SAM" id="Phobius"/>
    </source>
</evidence>
<dbReference type="InterPro" id="IPR011990">
    <property type="entry name" value="TPR-like_helical_dom_sf"/>
</dbReference>
<dbReference type="InterPro" id="IPR019734">
    <property type="entry name" value="TPR_rpt"/>
</dbReference>
<dbReference type="SUPFAM" id="SSF48452">
    <property type="entry name" value="TPR-like"/>
    <property type="match status" value="1"/>
</dbReference>
<proteinExistence type="predicted"/>
<evidence type="ECO:0000256" key="3">
    <source>
        <dbReference type="PROSITE-ProRule" id="PRU00339"/>
    </source>
</evidence>
<dbReference type="PANTHER" id="PTHR44858:SF1">
    <property type="entry name" value="UDP-N-ACETYLGLUCOSAMINE--PEPTIDE N-ACETYLGLUCOSAMINYLTRANSFERASE SPINDLY-RELATED"/>
    <property type="match status" value="1"/>
</dbReference>
<evidence type="ECO:0000256" key="1">
    <source>
        <dbReference type="ARBA" id="ARBA00022737"/>
    </source>
</evidence>
<evidence type="ECO:0000313" key="7">
    <source>
        <dbReference type="EMBL" id="VFK16969.1"/>
    </source>
</evidence>
<dbReference type="Gene3D" id="1.25.40.10">
    <property type="entry name" value="Tetratricopeptide repeat domain"/>
    <property type="match status" value="1"/>
</dbReference>
<gene>
    <name evidence="6" type="ORF">BECKFM1743A_GA0114220_102841</name>
    <name evidence="7" type="ORF">BECKFM1743B_GA0114221_104522</name>
    <name evidence="5" type="ORF">BECKFM1743C_GA0114222_102545</name>
</gene>
<accession>A0A450SZS0</accession>
<reference evidence="5" key="1">
    <citation type="submission" date="2019-02" db="EMBL/GenBank/DDBJ databases">
        <authorList>
            <person name="Gruber-Vodicka R. H."/>
            <person name="Seah K. B. B."/>
        </authorList>
    </citation>
    <scope>NUCLEOTIDE SEQUENCE</scope>
    <source>
        <strain evidence="6">BECK_BZ163</strain>
        <strain evidence="7">BECK_BZ164</strain>
        <strain evidence="5">BECK_BZ165</strain>
    </source>
</reference>
<dbReference type="EMBL" id="CAADFL010000452">
    <property type="protein sequence ID" value="VFK16969.1"/>
    <property type="molecule type" value="Genomic_DNA"/>
</dbReference>
<keyword evidence="4" id="KW-0472">Membrane</keyword>
<feature type="repeat" description="TPR" evidence="3">
    <location>
        <begin position="71"/>
        <end position="104"/>
    </location>
</feature>
<feature type="repeat" description="TPR" evidence="3">
    <location>
        <begin position="37"/>
        <end position="70"/>
    </location>
</feature>
<dbReference type="PROSITE" id="PS50005">
    <property type="entry name" value="TPR"/>
    <property type="match status" value="3"/>
</dbReference>
<evidence type="ECO:0000313" key="5">
    <source>
        <dbReference type="EMBL" id="VFJ59748.1"/>
    </source>
</evidence>
<dbReference type="EMBL" id="CAADFA010000254">
    <property type="protein sequence ID" value="VFJ59748.1"/>
    <property type="molecule type" value="Genomic_DNA"/>
</dbReference>
<keyword evidence="1" id="KW-0677">Repeat</keyword>
<dbReference type="Pfam" id="PF13432">
    <property type="entry name" value="TPR_16"/>
    <property type="match status" value="1"/>
</dbReference>
<evidence type="ECO:0000256" key="2">
    <source>
        <dbReference type="ARBA" id="ARBA00022803"/>
    </source>
</evidence>
<protein>
    <submittedName>
        <fullName evidence="5">Tetratricopeptide repeat-containing protein</fullName>
    </submittedName>
</protein>
<evidence type="ECO:0000313" key="6">
    <source>
        <dbReference type="EMBL" id="VFJ61436.1"/>
    </source>
</evidence>
<feature type="repeat" description="TPR" evidence="3">
    <location>
        <begin position="105"/>
        <end position="138"/>
    </location>
</feature>
<dbReference type="Pfam" id="PF00515">
    <property type="entry name" value="TPR_1"/>
    <property type="match status" value="1"/>
</dbReference>
<dbReference type="PROSITE" id="PS50293">
    <property type="entry name" value="TPR_REGION"/>
    <property type="match status" value="1"/>
</dbReference>
<keyword evidence="4" id="KW-0812">Transmembrane</keyword>
<dbReference type="InterPro" id="IPR050498">
    <property type="entry name" value="Ycf3"/>
</dbReference>
<dbReference type="PANTHER" id="PTHR44858">
    <property type="entry name" value="TETRATRICOPEPTIDE REPEAT PROTEIN 6"/>
    <property type="match status" value="1"/>
</dbReference>
<keyword evidence="4" id="KW-1133">Transmembrane helix</keyword>
<dbReference type="AlphaFoldDB" id="A0A450SZS0"/>
<feature type="transmembrane region" description="Helical" evidence="4">
    <location>
        <begin position="7"/>
        <end position="26"/>
    </location>
</feature>
<dbReference type="EMBL" id="CAADEZ010000284">
    <property type="protein sequence ID" value="VFJ61436.1"/>
    <property type="molecule type" value="Genomic_DNA"/>
</dbReference>
<name>A0A450SZS0_9GAMM</name>